<dbReference type="Proteomes" id="UP000326396">
    <property type="component" value="Unassembled WGS sequence"/>
</dbReference>
<protein>
    <submittedName>
        <fullName evidence="1">Uncharacterized protein</fullName>
    </submittedName>
</protein>
<organism evidence="1 2">
    <name type="scientific">Mikania micrantha</name>
    <name type="common">bitter vine</name>
    <dbReference type="NCBI Taxonomy" id="192012"/>
    <lineage>
        <taxon>Eukaryota</taxon>
        <taxon>Viridiplantae</taxon>
        <taxon>Streptophyta</taxon>
        <taxon>Embryophyta</taxon>
        <taxon>Tracheophyta</taxon>
        <taxon>Spermatophyta</taxon>
        <taxon>Magnoliopsida</taxon>
        <taxon>eudicotyledons</taxon>
        <taxon>Gunneridae</taxon>
        <taxon>Pentapetalae</taxon>
        <taxon>asterids</taxon>
        <taxon>campanulids</taxon>
        <taxon>Asterales</taxon>
        <taxon>Asteraceae</taxon>
        <taxon>Asteroideae</taxon>
        <taxon>Heliantheae alliance</taxon>
        <taxon>Eupatorieae</taxon>
        <taxon>Mikania</taxon>
    </lineage>
</organism>
<name>A0A5N6LHY3_9ASTR</name>
<keyword evidence="2" id="KW-1185">Reference proteome</keyword>
<reference evidence="1 2" key="1">
    <citation type="submission" date="2019-05" db="EMBL/GenBank/DDBJ databases">
        <title>Mikania micrantha, genome provides insights into the molecular mechanism of rapid growth.</title>
        <authorList>
            <person name="Liu B."/>
        </authorList>
    </citation>
    <scope>NUCLEOTIDE SEQUENCE [LARGE SCALE GENOMIC DNA]</scope>
    <source>
        <strain evidence="1">NLD-2019</strain>
        <tissue evidence="1">Leaf</tissue>
    </source>
</reference>
<proteinExistence type="predicted"/>
<sequence length="310" mass="35517">MFEDPMEEIASLTQTDDLHTLNTSFDALLNKVMVMKVKEQVKGTDTKKLTLVVILRAKIPLFETPDGVVFDINAIAIYGNWVWFAERLVSANYVIAAINTKILKSTMNIRRFTTKKCGFFNITEEDNILVRGERDLKFSHMLSYTYGLGPKLTVHSDISFESYHESYSKTALYKAKRLSNLNTTVKYGMRNMQDLFEIIEKNSFTKIHMDESSELRQLFVVMKKNGTGLEGCLAFEKEGLQDFQLKREADNRKISVEDFVSEELITAAEKSQIIISPFGEKLLLNEDIVGNKKQQMKKKGTTYFISTFIC</sequence>
<gene>
    <name evidence="1" type="ORF">E3N88_42387</name>
</gene>
<dbReference type="AlphaFoldDB" id="A0A5N6LHY3"/>
<dbReference type="EMBL" id="SZYD01000537">
    <property type="protein sequence ID" value="KAD1729244.1"/>
    <property type="molecule type" value="Genomic_DNA"/>
</dbReference>
<evidence type="ECO:0000313" key="2">
    <source>
        <dbReference type="Proteomes" id="UP000326396"/>
    </source>
</evidence>
<comment type="caution">
    <text evidence="1">The sequence shown here is derived from an EMBL/GenBank/DDBJ whole genome shotgun (WGS) entry which is preliminary data.</text>
</comment>
<evidence type="ECO:0000313" key="1">
    <source>
        <dbReference type="EMBL" id="KAD1729244.1"/>
    </source>
</evidence>
<accession>A0A5N6LHY3</accession>